<evidence type="ECO:0000313" key="3">
    <source>
        <dbReference type="Proteomes" id="UP001175228"/>
    </source>
</evidence>
<reference evidence="2" key="1">
    <citation type="submission" date="2023-06" db="EMBL/GenBank/DDBJ databases">
        <authorList>
            <consortium name="Lawrence Berkeley National Laboratory"/>
            <person name="Ahrendt S."/>
            <person name="Sahu N."/>
            <person name="Indic B."/>
            <person name="Wong-Bajracharya J."/>
            <person name="Merenyi Z."/>
            <person name="Ke H.-M."/>
            <person name="Monk M."/>
            <person name="Kocsube S."/>
            <person name="Drula E."/>
            <person name="Lipzen A."/>
            <person name="Balint B."/>
            <person name="Henrissat B."/>
            <person name="Andreopoulos B."/>
            <person name="Martin F.M."/>
            <person name="Harder C.B."/>
            <person name="Rigling D."/>
            <person name="Ford K.L."/>
            <person name="Foster G.D."/>
            <person name="Pangilinan J."/>
            <person name="Papanicolaou A."/>
            <person name="Barry K."/>
            <person name="LaButti K."/>
            <person name="Viragh M."/>
            <person name="Koriabine M."/>
            <person name="Yan M."/>
            <person name="Riley R."/>
            <person name="Champramary S."/>
            <person name="Plett K.L."/>
            <person name="Tsai I.J."/>
            <person name="Slot J."/>
            <person name="Sipos G."/>
            <person name="Plett J."/>
            <person name="Nagy L.G."/>
            <person name="Grigoriev I.V."/>
        </authorList>
    </citation>
    <scope>NUCLEOTIDE SEQUENCE</scope>
    <source>
        <strain evidence="2">HWK02</strain>
    </source>
</reference>
<feature type="compositionally biased region" description="Basic and acidic residues" evidence="1">
    <location>
        <begin position="46"/>
        <end position="55"/>
    </location>
</feature>
<name>A0AA39TLS3_9AGAR</name>
<dbReference type="Proteomes" id="UP001175228">
    <property type="component" value="Unassembled WGS sequence"/>
</dbReference>
<evidence type="ECO:0008006" key="4">
    <source>
        <dbReference type="Google" id="ProtNLM"/>
    </source>
</evidence>
<gene>
    <name evidence="2" type="ORF">EDD18DRAFT_1107289</name>
</gene>
<sequence>MDQGTWDLWGSVVTTMWDKIGRAADYLACPPGGGGPPSGRGSNNGDPHDQSDDKQDVHLHLPKGVKAPRLDSKNIGPYFGSSSIADFWTWLKSLVIYLETSQLGGLDHDRERKLLIEPVLTGAAKKWYHDHVIEVDEYSNWSFILVVIGLSNQFIHDLAMQEARSKFDRATFAEGGGTAEGYCNLLQTLVHDMTRKPDDYTITHRFVTGVPQEMRGPVFDDRLNVEVNLLEEFVESAKAYKVTE</sequence>
<organism evidence="2 3">
    <name type="scientific">Armillaria luteobubalina</name>
    <dbReference type="NCBI Taxonomy" id="153913"/>
    <lineage>
        <taxon>Eukaryota</taxon>
        <taxon>Fungi</taxon>
        <taxon>Dikarya</taxon>
        <taxon>Basidiomycota</taxon>
        <taxon>Agaricomycotina</taxon>
        <taxon>Agaricomycetes</taxon>
        <taxon>Agaricomycetidae</taxon>
        <taxon>Agaricales</taxon>
        <taxon>Marasmiineae</taxon>
        <taxon>Physalacriaceae</taxon>
        <taxon>Armillaria</taxon>
    </lineage>
</organism>
<protein>
    <recommendedName>
        <fullName evidence="4">Retrotransposon gag domain-containing protein</fullName>
    </recommendedName>
</protein>
<feature type="region of interest" description="Disordered" evidence="1">
    <location>
        <begin position="28"/>
        <end position="55"/>
    </location>
</feature>
<comment type="caution">
    <text evidence="2">The sequence shown here is derived from an EMBL/GenBank/DDBJ whole genome shotgun (WGS) entry which is preliminary data.</text>
</comment>
<keyword evidence="3" id="KW-1185">Reference proteome</keyword>
<evidence type="ECO:0000313" key="2">
    <source>
        <dbReference type="EMBL" id="KAK0494261.1"/>
    </source>
</evidence>
<dbReference type="EMBL" id="JAUEPU010000021">
    <property type="protein sequence ID" value="KAK0494261.1"/>
    <property type="molecule type" value="Genomic_DNA"/>
</dbReference>
<dbReference type="AlphaFoldDB" id="A0AA39TLS3"/>
<proteinExistence type="predicted"/>
<accession>A0AA39TLS3</accession>
<evidence type="ECO:0000256" key="1">
    <source>
        <dbReference type="SAM" id="MobiDB-lite"/>
    </source>
</evidence>